<dbReference type="AlphaFoldDB" id="A0A4S8HLE2"/>
<dbReference type="EMBL" id="STFF01000006">
    <property type="protein sequence ID" value="THU36130.1"/>
    <property type="molecule type" value="Genomic_DNA"/>
</dbReference>
<dbReference type="PANTHER" id="PTHR12526:SF595">
    <property type="entry name" value="BLL5217 PROTEIN"/>
    <property type="match status" value="1"/>
</dbReference>
<keyword evidence="4" id="KW-1185">Reference proteome</keyword>
<dbReference type="InterPro" id="IPR028098">
    <property type="entry name" value="Glyco_trans_4-like_N"/>
</dbReference>
<organism evidence="3 4">
    <name type="scientific">Niastella caeni</name>
    <dbReference type="NCBI Taxonomy" id="2569763"/>
    <lineage>
        <taxon>Bacteria</taxon>
        <taxon>Pseudomonadati</taxon>
        <taxon>Bacteroidota</taxon>
        <taxon>Chitinophagia</taxon>
        <taxon>Chitinophagales</taxon>
        <taxon>Chitinophagaceae</taxon>
        <taxon>Niastella</taxon>
    </lineage>
</organism>
<feature type="domain" description="Glycosyl transferase family 1" evidence="1">
    <location>
        <begin position="168"/>
        <end position="300"/>
    </location>
</feature>
<feature type="domain" description="Glycosyltransferase subfamily 4-like N-terminal" evidence="2">
    <location>
        <begin position="18"/>
        <end position="125"/>
    </location>
</feature>
<dbReference type="Pfam" id="PF00534">
    <property type="entry name" value="Glycos_transf_1"/>
    <property type="match status" value="1"/>
</dbReference>
<protein>
    <submittedName>
        <fullName evidence="3">Glycosyltransferase family 4 protein</fullName>
    </submittedName>
</protein>
<evidence type="ECO:0000313" key="3">
    <source>
        <dbReference type="EMBL" id="THU36130.1"/>
    </source>
</evidence>
<name>A0A4S8HLE2_9BACT</name>
<evidence type="ECO:0000313" key="4">
    <source>
        <dbReference type="Proteomes" id="UP000306918"/>
    </source>
</evidence>
<dbReference type="SUPFAM" id="SSF53756">
    <property type="entry name" value="UDP-Glycosyltransferase/glycogen phosphorylase"/>
    <property type="match status" value="1"/>
</dbReference>
<dbReference type="Gene3D" id="3.40.50.2000">
    <property type="entry name" value="Glycogen Phosphorylase B"/>
    <property type="match status" value="2"/>
</dbReference>
<dbReference type="InterPro" id="IPR001296">
    <property type="entry name" value="Glyco_trans_1"/>
</dbReference>
<dbReference type="Pfam" id="PF13439">
    <property type="entry name" value="Glyco_transf_4"/>
    <property type="match status" value="1"/>
</dbReference>
<gene>
    <name evidence="3" type="ORF">FAM09_22065</name>
</gene>
<dbReference type="GO" id="GO:0016757">
    <property type="term" value="F:glycosyltransferase activity"/>
    <property type="evidence" value="ECO:0007669"/>
    <property type="project" value="InterPro"/>
</dbReference>
<dbReference type="PANTHER" id="PTHR12526">
    <property type="entry name" value="GLYCOSYLTRANSFERASE"/>
    <property type="match status" value="1"/>
</dbReference>
<dbReference type="OrthoDB" id="9801573at2"/>
<dbReference type="CDD" id="cd03802">
    <property type="entry name" value="GT4_AviGT4-like"/>
    <property type="match status" value="1"/>
</dbReference>
<dbReference type="Proteomes" id="UP000306918">
    <property type="component" value="Unassembled WGS sequence"/>
</dbReference>
<evidence type="ECO:0000259" key="1">
    <source>
        <dbReference type="Pfam" id="PF00534"/>
    </source>
</evidence>
<comment type="caution">
    <text evidence="3">The sequence shown here is derived from an EMBL/GenBank/DDBJ whole genome shotgun (WGS) entry which is preliminary data.</text>
</comment>
<sequence>MKIAQIAPLVESVPPKFYGGTERVVAYLTDALVKLGHNVTLFASGDSITKARLVSVTPTSLRLSNCVDQMAGNILQLQEVMDRSHEFDLLHFHTDYLHFPVTRFCNKKTLTTLHGRLDIPELKPLYKKFNDVPVISISNAQRRPLPIANWVATVYHGLPVDLYQPGNGDGDYVVFLGRFSPEKRVDRAIEIAKRANIKIKIAAKVDKADERYFEKEIRHLLDQPHVEYLQEIGEAEKGPLLANAKALLFPIDWPEPFGMVLIEAMACGTPIIAYNHGSVPEIVDHGKTGFIVNSIEKATEALQNIHLISREDCRATFEKRFSNIVMAKNYVRLYERSLLKQPERSFYLTPAYRK</sequence>
<accession>A0A4S8HLE2</accession>
<proteinExistence type="predicted"/>
<evidence type="ECO:0000259" key="2">
    <source>
        <dbReference type="Pfam" id="PF13439"/>
    </source>
</evidence>
<keyword evidence="3" id="KW-0808">Transferase</keyword>
<reference evidence="3 4" key="1">
    <citation type="submission" date="2019-04" db="EMBL/GenBank/DDBJ databases">
        <title>Niastella caeni sp. nov., isolated from activated sludge.</title>
        <authorList>
            <person name="Sheng M."/>
        </authorList>
    </citation>
    <scope>NUCLEOTIDE SEQUENCE [LARGE SCALE GENOMIC DNA]</scope>
    <source>
        <strain evidence="3 4">HX-2-15</strain>
    </source>
</reference>